<name>A0A075HPI1_9ARCH</name>
<dbReference type="EMBL" id="KF901075">
    <property type="protein sequence ID" value="AIF17195.1"/>
    <property type="molecule type" value="Genomic_DNA"/>
</dbReference>
<sequence length="45" mass="5342">MVGSALSAFQVFHKREPSQDEHLEIVRIVEKYNKEIREFFSQFNG</sequence>
<accession>A0A075HPI1</accession>
<protein>
    <submittedName>
        <fullName evidence="1">Uncharacterized protein</fullName>
    </submittedName>
</protein>
<evidence type="ECO:0000313" key="1">
    <source>
        <dbReference type="EMBL" id="AIF17195.1"/>
    </source>
</evidence>
<dbReference type="AlphaFoldDB" id="A0A075HPI1"/>
<reference evidence="1" key="1">
    <citation type="journal article" date="2014" name="Genome Biol. Evol.">
        <title>Pangenome evidence for extensive interdomain horizontal transfer affecting lineage core and shell genes in uncultured planktonic thaumarchaeota and euryarchaeota.</title>
        <authorList>
            <person name="Deschamps P."/>
            <person name="Zivanovic Y."/>
            <person name="Moreira D."/>
            <person name="Rodriguez-Valera F."/>
            <person name="Lopez-Garcia P."/>
        </authorList>
    </citation>
    <scope>NUCLEOTIDE SEQUENCE</scope>
</reference>
<proteinExistence type="predicted"/>
<organism evidence="1">
    <name type="scientific">uncultured marine thaumarchaeote KM3_76_D06</name>
    <dbReference type="NCBI Taxonomy" id="1456284"/>
    <lineage>
        <taxon>Archaea</taxon>
        <taxon>Nitrososphaerota</taxon>
        <taxon>environmental samples</taxon>
    </lineage>
</organism>